<proteinExistence type="predicted"/>
<dbReference type="AlphaFoldDB" id="C6C5X9"/>
<evidence type="ECO:0000313" key="2">
    <source>
        <dbReference type="EMBL" id="ACS85770.1"/>
    </source>
</evidence>
<dbReference type="InterPro" id="IPR012312">
    <property type="entry name" value="Hemerythrin-like"/>
</dbReference>
<sequence>MDLTKFKHQHEIILDNISALRSLSKMGVTIHAHEIAKLIVSMSSTIKLHLSAEDRVLYPLLQQHRDSELNKMGKRYQEEMTKIAAEYDVFSRRWNTAASLTDQDDAFRQDANRVLRNIYERMSREDHDFYPTIESIE</sequence>
<dbReference type="KEGG" id="dda:Dd703_1980"/>
<evidence type="ECO:0000313" key="3">
    <source>
        <dbReference type="Proteomes" id="UP000002734"/>
    </source>
</evidence>
<gene>
    <name evidence="2" type="ordered locus">Dd703_1980</name>
</gene>
<name>C6C5X9_MUSP7</name>
<dbReference type="HOGENOM" id="CLU_149394_0_0_6"/>
<dbReference type="EMBL" id="CP001654">
    <property type="protein sequence ID" value="ACS85770.1"/>
    <property type="molecule type" value="Genomic_DNA"/>
</dbReference>
<protein>
    <recommendedName>
        <fullName evidence="1">Hemerythrin-like domain-containing protein</fullName>
    </recommendedName>
</protein>
<evidence type="ECO:0000259" key="1">
    <source>
        <dbReference type="Pfam" id="PF01814"/>
    </source>
</evidence>
<dbReference type="Pfam" id="PF01814">
    <property type="entry name" value="Hemerythrin"/>
    <property type="match status" value="1"/>
</dbReference>
<dbReference type="Gene3D" id="1.20.120.520">
    <property type="entry name" value="nmb1532 protein domain like"/>
    <property type="match status" value="1"/>
</dbReference>
<keyword evidence="3" id="KW-1185">Reference proteome</keyword>
<dbReference type="Proteomes" id="UP000002734">
    <property type="component" value="Chromosome"/>
</dbReference>
<reference evidence="2" key="1">
    <citation type="submission" date="2009-06" db="EMBL/GenBank/DDBJ databases">
        <title>Complete sequence of Dickeya dadantii Ech703.</title>
        <authorList>
            <consortium name="US DOE Joint Genome Institute"/>
            <person name="Lucas S."/>
            <person name="Copeland A."/>
            <person name="Lapidus A."/>
            <person name="Glavina del Rio T."/>
            <person name="Dalin E."/>
            <person name="Tice H."/>
            <person name="Bruce D."/>
            <person name="Goodwin L."/>
            <person name="Pitluck S."/>
            <person name="Chertkov O."/>
            <person name="Brettin T."/>
            <person name="Detter J.C."/>
            <person name="Han C."/>
            <person name="Larimer F."/>
            <person name="Land M."/>
            <person name="Hauser L."/>
            <person name="Kyrpides N."/>
            <person name="Mikhailova N."/>
            <person name="Balakrishnan V."/>
            <person name="Glasner J."/>
            <person name="Perna N.T."/>
        </authorList>
    </citation>
    <scope>NUCLEOTIDE SEQUENCE [LARGE SCALE GENOMIC DNA]</scope>
    <source>
        <strain evidence="2">Ech703</strain>
    </source>
</reference>
<feature type="domain" description="Hemerythrin-like" evidence="1">
    <location>
        <begin position="4"/>
        <end position="132"/>
    </location>
</feature>
<dbReference type="STRING" id="579405.Dd703_1980"/>
<organism evidence="2 3">
    <name type="scientific">Musicola paradisiaca (strain Ech703)</name>
    <name type="common">Dickeya paradisiaca</name>
    <name type="synonym">Dickeya dadantii</name>
    <dbReference type="NCBI Taxonomy" id="579405"/>
    <lineage>
        <taxon>Bacteria</taxon>
        <taxon>Pseudomonadati</taxon>
        <taxon>Pseudomonadota</taxon>
        <taxon>Gammaproteobacteria</taxon>
        <taxon>Enterobacterales</taxon>
        <taxon>Pectobacteriaceae</taxon>
        <taxon>Musicola</taxon>
    </lineage>
</organism>
<dbReference type="RefSeq" id="WP_012765587.1">
    <property type="nucleotide sequence ID" value="NC_012880.1"/>
</dbReference>
<accession>C6C5X9</accession>
<dbReference type="eggNOG" id="COG2846">
    <property type="taxonomic scope" value="Bacteria"/>
</dbReference>